<proteinExistence type="predicted"/>
<protein>
    <submittedName>
        <fullName evidence="1">Uncharacterized protein</fullName>
    </submittedName>
</protein>
<dbReference type="KEGG" id="fmr:Fuma_01016"/>
<gene>
    <name evidence="1" type="ORF">Fuma_01016</name>
</gene>
<dbReference type="EMBL" id="CP017641">
    <property type="protein sequence ID" value="APZ91428.1"/>
    <property type="molecule type" value="Genomic_DNA"/>
</dbReference>
<sequence length="624" mass="67221">MPPLARFRLIQCETVNGCMNKTLLNSVHIFRVRPSATVRLCTVAILLMTGAIGAAQPEDAAPASDDLFFFRPNTPERQVRGAILAERLDRPDLALGYLNDLIDANPSAEQLRKLRTEFGIGAFLKLSAAPLLQPASGELLKMVNEATHEPAPTADAVEVLIQQLGRSQQQTTEAALKILAAEDAAVVPLLAADRETPQGDLAAGLLNKYVRRYRRGLVAALPDADESTAVRILTLLSQTAAPELSLDVLPYRFSESSEIAAAAKLALEKLQADPAWGSSREQAVTVLLYEIQRLLTLAGKDFPADSDVLAEQALARQLSTTSAPQKIAAVEPDAEESAERPYGSVYLARAVGLASKAAIVDPNSQAVLAAQVATQAAEQSWPAQWPEVTDADVEDDSIGADTFAEALELAVSTKNPGAILPLLVRQNLAVNVAQQHPKLLRESLLCGDVRVRLLAAAVAKRGELTNLLSRQTIKAAVAGSPQPEAVVIDSRAGESSAVAGVLTDMNYRVAARNTGRSGFEAAAAQLQCELILVHSNCLRWSLSDTITNLRADYRTQNSPIIIYGPAAHEETTDTIRTRFRGVWFVPEPISVVTLPDTLRLANFPPPSLSTTERQQMIRFARTLR</sequence>
<accession>A0A1P8WBJ6</accession>
<dbReference type="Proteomes" id="UP000187735">
    <property type="component" value="Chromosome"/>
</dbReference>
<dbReference type="AlphaFoldDB" id="A0A1P8WBJ6"/>
<organism evidence="1 2">
    <name type="scientific">Fuerstiella marisgermanici</name>
    <dbReference type="NCBI Taxonomy" id="1891926"/>
    <lineage>
        <taxon>Bacteria</taxon>
        <taxon>Pseudomonadati</taxon>
        <taxon>Planctomycetota</taxon>
        <taxon>Planctomycetia</taxon>
        <taxon>Planctomycetales</taxon>
        <taxon>Planctomycetaceae</taxon>
        <taxon>Fuerstiella</taxon>
    </lineage>
</organism>
<evidence type="ECO:0000313" key="2">
    <source>
        <dbReference type="Proteomes" id="UP000187735"/>
    </source>
</evidence>
<evidence type="ECO:0000313" key="1">
    <source>
        <dbReference type="EMBL" id="APZ91428.1"/>
    </source>
</evidence>
<name>A0A1P8WBJ6_9PLAN</name>
<keyword evidence="2" id="KW-1185">Reference proteome</keyword>
<reference evidence="1 2" key="1">
    <citation type="journal article" date="2016" name="Front. Microbiol.">
        <title>Fuerstia marisgermanicae gen. nov., sp. nov., an Unusual Member of the Phylum Planctomycetes from the German Wadden Sea.</title>
        <authorList>
            <person name="Kohn T."/>
            <person name="Heuer A."/>
            <person name="Jogler M."/>
            <person name="Vollmers J."/>
            <person name="Boedeker C."/>
            <person name="Bunk B."/>
            <person name="Rast P."/>
            <person name="Borchert D."/>
            <person name="Glockner I."/>
            <person name="Freese H.M."/>
            <person name="Klenk H.P."/>
            <person name="Overmann J."/>
            <person name="Kaster A.K."/>
            <person name="Rohde M."/>
            <person name="Wiegand S."/>
            <person name="Jogler C."/>
        </authorList>
    </citation>
    <scope>NUCLEOTIDE SEQUENCE [LARGE SCALE GENOMIC DNA]</scope>
    <source>
        <strain evidence="1 2">NH11</strain>
    </source>
</reference>